<protein>
    <submittedName>
        <fullName evidence="2">Uncharacterized protein</fullName>
    </submittedName>
</protein>
<proteinExistence type="predicted"/>
<sequence>MSTTGAGAEAEVDDAYHLVFNSKDFSDRELRVEVVGRDNDAPGAGGSLPRRKRRREEDEGVTAPAPIAAAEPNTGSIKCQEPHRE</sequence>
<dbReference type="AlphaFoldDB" id="M8A2E0"/>
<dbReference type="EMBL" id="KD181523">
    <property type="protein sequence ID" value="EMS54554.1"/>
    <property type="molecule type" value="Genomic_DNA"/>
</dbReference>
<organism evidence="2">
    <name type="scientific">Triticum urartu</name>
    <name type="common">Red wild einkorn</name>
    <name type="synonym">Crithodium urartu</name>
    <dbReference type="NCBI Taxonomy" id="4572"/>
    <lineage>
        <taxon>Eukaryota</taxon>
        <taxon>Viridiplantae</taxon>
        <taxon>Streptophyta</taxon>
        <taxon>Embryophyta</taxon>
        <taxon>Tracheophyta</taxon>
        <taxon>Spermatophyta</taxon>
        <taxon>Magnoliopsida</taxon>
        <taxon>Liliopsida</taxon>
        <taxon>Poales</taxon>
        <taxon>Poaceae</taxon>
        <taxon>BOP clade</taxon>
        <taxon>Pooideae</taxon>
        <taxon>Triticodae</taxon>
        <taxon>Triticeae</taxon>
        <taxon>Triticinae</taxon>
        <taxon>Triticum</taxon>
    </lineage>
</organism>
<name>M8A2E0_TRIUA</name>
<evidence type="ECO:0000313" key="2">
    <source>
        <dbReference type="EMBL" id="EMS54554.1"/>
    </source>
</evidence>
<accession>M8A2E0</accession>
<reference evidence="2" key="1">
    <citation type="journal article" date="2013" name="Nature">
        <title>Draft genome of the wheat A-genome progenitor Triticum urartu.</title>
        <authorList>
            <person name="Ling H.Q."/>
            <person name="Zhao S."/>
            <person name="Liu D."/>
            <person name="Wang J."/>
            <person name="Sun H."/>
            <person name="Zhang C."/>
            <person name="Fan H."/>
            <person name="Li D."/>
            <person name="Dong L."/>
            <person name="Tao Y."/>
            <person name="Gao C."/>
            <person name="Wu H."/>
            <person name="Li Y."/>
            <person name="Cui Y."/>
            <person name="Guo X."/>
            <person name="Zheng S."/>
            <person name="Wang B."/>
            <person name="Yu K."/>
            <person name="Liang Q."/>
            <person name="Yang W."/>
            <person name="Lou X."/>
            <person name="Chen J."/>
            <person name="Feng M."/>
            <person name="Jian J."/>
            <person name="Zhang X."/>
            <person name="Luo G."/>
            <person name="Jiang Y."/>
            <person name="Liu J."/>
            <person name="Wang Z."/>
            <person name="Sha Y."/>
            <person name="Zhang B."/>
            <person name="Wu H."/>
            <person name="Tang D."/>
            <person name="Shen Q."/>
            <person name="Xue P."/>
            <person name="Zou S."/>
            <person name="Wang X."/>
            <person name="Liu X."/>
            <person name="Wang F."/>
            <person name="Yang Y."/>
            <person name="An X."/>
            <person name="Dong Z."/>
            <person name="Zhang K."/>
            <person name="Zhang X."/>
            <person name="Luo M.C."/>
            <person name="Dvorak J."/>
            <person name="Tong Y."/>
            <person name="Wang J."/>
            <person name="Yang H."/>
            <person name="Li Z."/>
            <person name="Wang D."/>
            <person name="Zhang A."/>
            <person name="Wang J."/>
        </authorList>
    </citation>
    <scope>NUCLEOTIDE SEQUENCE</scope>
</reference>
<feature type="region of interest" description="Disordered" evidence="1">
    <location>
        <begin position="35"/>
        <end position="85"/>
    </location>
</feature>
<evidence type="ECO:0000256" key="1">
    <source>
        <dbReference type="SAM" id="MobiDB-lite"/>
    </source>
</evidence>
<gene>
    <name evidence="2" type="ORF">TRIUR3_05006</name>
</gene>